<evidence type="ECO:0000313" key="1">
    <source>
        <dbReference type="EMBL" id="WAE39533.1"/>
    </source>
</evidence>
<organism evidence="1 2">
    <name type="scientific">Methanophagales virus GBV302</name>
    <dbReference type="NCBI Taxonomy" id="2999281"/>
    <lineage>
        <taxon>Viruses</taxon>
        <taxon>Duplodnaviria</taxon>
        <taxon>Heunggongvirae</taxon>
        <taxon>Uroviricota</taxon>
        <taxon>Caudoviricetes</taxon>
        <taxon>Nakonvirales</taxon>
        <taxon>Ekchuahviridae</taxon>
        <taxon>Kukulkanvirus</taxon>
        <taxon>Kukulkanvirus mexicoense</taxon>
    </lineage>
</organism>
<reference evidence="1 2" key="1">
    <citation type="submission" date="2022-10" db="EMBL/GenBank/DDBJ databases">
        <title>Evolutionary Diversification of Methanotrophic Ca. Methanophagales (ANME-1) and Their Expansive Virome.</title>
        <authorList>
            <person name="Laso-Perez R."/>
            <person name="Wu F."/>
            <person name="Cremiere A."/>
            <person name="Speth D.R."/>
            <person name="Magyar J.S."/>
            <person name="Krupovic M."/>
            <person name="Orphan V.J."/>
        </authorList>
    </citation>
    <scope>NUCLEOTIDE SEQUENCE [LARGE SCALE GENOMIC DNA]</scope>
</reference>
<name>A0A9E9A5T0_9CAUD</name>
<gene>
    <name evidence="1" type="ORF">FHOMOCKG_00005</name>
</gene>
<proteinExistence type="predicted"/>
<dbReference type="Proteomes" id="UP001156237">
    <property type="component" value="Segment"/>
</dbReference>
<evidence type="ECO:0000313" key="2">
    <source>
        <dbReference type="Proteomes" id="UP001156237"/>
    </source>
</evidence>
<protein>
    <submittedName>
        <fullName evidence="1">Uncharacterized protein</fullName>
    </submittedName>
</protein>
<dbReference type="EMBL" id="OP880253">
    <property type="protein sequence ID" value="WAE39533.1"/>
    <property type="molecule type" value="Genomic_DNA"/>
</dbReference>
<accession>A0A9E9A5T0</accession>
<keyword evidence="2" id="KW-1185">Reference proteome</keyword>
<sequence length="285" mass="34383">MNYDIFYYIPKGFYRRIAVESRKQFPVHSSREIKKRLMTRSPLYASISVFQENKAFPLYFFFDFDCEKLKAEREIIKLQNFCKRRNYSYTVAEPKRGYHFYLHLSPIETDTNAFRCISDYIIETVGIEYYDDITDGILNGIARLPGSYYPELNRRVRIIKQNLTRFVSPFEVLDGNELPTRVFHSLPDEIDQEYYRPCIEYFIQESHPSQFIRFGWAALRIAQGKSNEEIIDEARRYNWEDWDEEMTEYQINQIRSKKYRIPSCGKIRKQGYCVPKLCKWRKHKC</sequence>